<accession>A0A803KZL4</accession>
<organism evidence="2 3">
    <name type="scientific">Chenopodium quinoa</name>
    <name type="common">Quinoa</name>
    <dbReference type="NCBI Taxonomy" id="63459"/>
    <lineage>
        <taxon>Eukaryota</taxon>
        <taxon>Viridiplantae</taxon>
        <taxon>Streptophyta</taxon>
        <taxon>Embryophyta</taxon>
        <taxon>Tracheophyta</taxon>
        <taxon>Spermatophyta</taxon>
        <taxon>Magnoliopsida</taxon>
        <taxon>eudicotyledons</taxon>
        <taxon>Gunneridae</taxon>
        <taxon>Pentapetalae</taxon>
        <taxon>Caryophyllales</taxon>
        <taxon>Chenopodiaceae</taxon>
        <taxon>Chenopodioideae</taxon>
        <taxon>Atripliceae</taxon>
        <taxon>Chenopodium</taxon>
    </lineage>
</organism>
<keyword evidence="3" id="KW-1185">Reference proteome</keyword>
<dbReference type="Gramene" id="AUR62004474-RA">
    <property type="protein sequence ID" value="AUR62004474-RA:cds"/>
    <property type="gene ID" value="AUR62004474"/>
</dbReference>
<protein>
    <submittedName>
        <fullName evidence="2">Uncharacterized protein</fullName>
    </submittedName>
</protein>
<keyword evidence="1" id="KW-0472">Membrane</keyword>
<evidence type="ECO:0000313" key="3">
    <source>
        <dbReference type="Proteomes" id="UP000596660"/>
    </source>
</evidence>
<feature type="transmembrane region" description="Helical" evidence="1">
    <location>
        <begin position="26"/>
        <end position="43"/>
    </location>
</feature>
<reference evidence="2" key="2">
    <citation type="submission" date="2021-03" db="UniProtKB">
        <authorList>
            <consortium name="EnsemblPlants"/>
        </authorList>
    </citation>
    <scope>IDENTIFICATION</scope>
</reference>
<keyword evidence="1" id="KW-1133">Transmembrane helix</keyword>
<reference evidence="2" key="1">
    <citation type="journal article" date="2017" name="Nature">
        <title>The genome of Chenopodium quinoa.</title>
        <authorList>
            <person name="Jarvis D.E."/>
            <person name="Ho Y.S."/>
            <person name="Lightfoot D.J."/>
            <person name="Schmoeckel S.M."/>
            <person name="Li B."/>
            <person name="Borm T.J.A."/>
            <person name="Ohyanagi H."/>
            <person name="Mineta K."/>
            <person name="Michell C.T."/>
            <person name="Saber N."/>
            <person name="Kharbatia N.M."/>
            <person name="Rupper R.R."/>
            <person name="Sharp A.R."/>
            <person name="Dally N."/>
            <person name="Boughton B.A."/>
            <person name="Woo Y.H."/>
            <person name="Gao G."/>
            <person name="Schijlen E.G.W.M."/>
            <person name="Guo X."/>
            <person name="Momin A.A."/>
            <person name="Negrao S."/>
            <person name="Al-Babili S."/>
            <person name="Gehring C."/>
            <person name="Roessner U."/>
            <person name="Jung C."/>
            <person name="Murphy K."/>
            <person name="Arold S.T."/>
            <person name="Gojobori T."/>
            <person name="van der Linden C.G."/>
            <person name="van Loo E.N."/>
            <person name="Jellen E.N."/>
            <person name="Maughan P.J."/>
            <person name="Tester M."/>
        </authorList>
    </citation>
    <scope>NUCLEOTIDE SEQUENCE [LARGE SCALE GENOMIC DNA]</scope>
    <source>
        <strain evidence="2">cv. PI 614886</strain>
    </source>
</reference>
<sequence>MVGRSVMRNTPITMLQCLHHKHRRSGVLMVGLVKGFCWLLWYTRNSVSWLFLLQEWSIGELAKDHNMKVWKSPFSVANVTVERSSRLRQSGSCNFLGSDIL</sequence>
<proteinExistence type="predicted"/>
<evidence type="ECO:0000313" key="2">
    <source>
        <dbReference type="EnsemblPlants" id="AUR62004474-RA:cds"/>
    </source>
</evidence>
<dbReference type="EnsemblPlants" id="AUR62004474-RA">
    <property type="protein sequence ID" value="AUR62004474-RA:cds"/>
    <property type="gene ID" value="AUR62004474"/>
</dbReference>
<dbReference type="AlphaFoldDB" id="A0A803KZL4"/>
<evidence type="ECO:0000256" key="1">
    <source>
        <dbReference type="SAM" id="Phobius"/>
    </source>
</evidence>
<dbReference type="Proteomes" id="UP000596660">
    <property type="component" value="Unplaced"/>
</dbReference>
<keyword evidence="1" id="KW-0812">Transmembrane</keyword>
<name>A0A803KZL4_CHEQI</name>